<dbReference type="Pfam" id="PF14328">
    <property type="entry name" value="DUF4385"/>
    <property type="match status" value="1"/>
</dbReference>
<evidence type="ECO:0000313" key="2">
    <source>
        <dbReference type="EMBL" id="RSH94098.1"/>
    </source>
</evidence>
<protein>
    <submittedName>
        <fullName evidence="2">Uncharacterized protein</fullName>
    </submittedName>
</protein>
<dbReference type="AlphaFoldDB" id="A0A427YSH1"/>
<proteinExistence type="predicted"/>
<dbReference type="OrthoDB" id="2589819at2759"/>
<evidence type="ECO:0000313" key="3">
    <source>
        <dbReference type="Proteomes" id="UP000279259"/>
    </source>
</evidence>
<dbReference type="Proteomes" id="UP000279259">
    <property type="component" value="Unassembled WGS sequence"/>
</dbReference>
<name>A0A427YSH1_9TREE</name>
<dbReference type="EMBL" id="RSCD01000003">
    <property type="protein sequence ID" value="RSH94098.1"/>
    <property type="molecule type" value="Genomic_DNA"/>
</dbReference>
<accession>A0A427YSH1</accession>
<feature type="region of interest" description="Disordered" evidence="1">
    <location>
        <begin position="1"/>
        <end position="23"/>
    </location>
</feature>
<dbReference type="InterPro" id="IPR025494">
    <property type="entry name" value="DUF4385"/>
</dbReference>
<comment type="caution">
    <text evidence="2">The sequence shown here is derived from an EMBL/GenBank/DDBJ whole genome shotgun (WGS) entry which is preliminary data.</text>
</comment>
<sequence>MPIPPPRLLHSITHPHPSASLRLMPRKFKSKSKSPAPGYSTSASTHRVPLVSHDYRNNPVPYPALKTEQGVFTTPPYSATLKGLWRFKDEESARESAGRLWDRFERYRWVRGHSTSDRRIHLITLVVAAAAIRYADIYHHSDPKAISSGEH</sequence>
<keyword evidence="3" id="KW-1185">Reference proteome</keyword>
<evidence type="ECO:0000256" key="1">
    <source>
        <dbReference type="SAM" id="MobiDB-lite"/>
    </source>
</evidence>
<gene>
    <name evidence="2" type="ORF">EHS25_006752</name>
</gene>
<reference evidence="2 3" key="1">
    <citation type="submission" date="2018-11" db="EMBL/GenBank/DDBJ databases">
        <title>Genome sequence of Saitozyma podzolica DSM 27192.</title>
        <authorList>
            <person name="Aliyu H."/>
            <person name="Gorte O."/>
            <person name="Ochsenreither K."/>
        </authorList>
    </citation>
    <scope>NUCLEOTIDE SEQUENCE [LARGE SCALE GENOMIC DNA]</scope>
    <source>
        <strain evidence="2 3">DSM 27192</strain>
    </source>
</reference>
<organism evidence="2 3">
    <name type="scientific">Saitozyma podzolica</name>
    <dbReference type="NCBI Taxonomy" id="1890683"/>
    <lineage>
        <taxon>Eukaryota</taxon>
        <taxon>Fungi</taxon>
        <taxon>Dikarya</taxon>
        <taxon>Basidiomycota</taxon>
        <taxon>Agaricomycotina</taxon>
        <taxon>Tremellomycetes</taxon>
        <taxon>Tremellales</taxon>
        <taxon>Trimorphomycetaceae</taxon>
        <taxon>Saitozyma</taxon>
    </lineage>
</organism>
<feature type="region of interest" description="Disordered" evidence="1">
    <location>
        <begin position="28"/>
        <end position="47"/>
    </location>
</feature>